<reference evidence="3" key="1">
    <citation type="submission" date="2018-05" db="EMBL/GenBank/DDBJ databases">
        <authorList>
            <person name="Lanie J.A."/>
            <person name="Ng W.-L."/>
            <person name="Kazmierczak K.M."/>
            <person name="Andrzejewski T.M."/>
            <person name="Davidsen T.M."/>
            <person name="Wayne K.J."/>
            <person name="Tettelin H."/>
            <person name="Glass J.I."/>
            <person name="Rusch D."/>
            <person name="Podicherti R."/>
            <person name="Tsui H.-C.T."/>
            <person name="Winkler M.E."/>
        </authorList>
    </citation>
    <scope>NUCLEOTIDE SEQUENCE</scope>
</reference>
<dbReference type="PANTHER" id="PTHR21090:SF5">
    <property type="entry name" value="PENTAFUNCTIONAL AROM POLYPEPTIDE"/>
    <property type="match status" value="1"/>
</dbReference>
<keyword evidence="1" id="KW-0808">Transferase</keyword>
<dbReference type="Gene3D" id="3.65.10.10">
    <property type="entry name" value="Enolpyruvate transferase domain"/>
    <property type="match status" value="1"/>
</dbReference>
<dbReference type="InterPro" id="IPR001986">
    <property type="entry name" value="Enolpyruvate_Tfrase_dom"/>
</dbReference>
<dbReference type="PANTHER" id="PTHR21090">
    <property type="entry name" value="AROM/DEHYDROQUINATE SYNTHASE"/>
    <property type="match status" value="1"/>
</dbReference>
<dbReference type="GO" id="GO:0009423">
    <property type="term" value="P:chorismate biosynthetic process"/>
    <property type="evidence" value="ECO:0007669"/>
    <property type="project" value="TreeGrafter"/>
</dbReference>
<dbReference type="InterPro" id="IPR023193">
    <property type="entry name" value="EPSP_synthase_CS"/>
</dbReference>
<dbReference type="GO" id="GO:0003866">
    <property type="term" value="F:3-phosphoshikimate 1-carboxyvinyltransferase activity"/>
    <property type="evidence" value="ECO:0007669"/>
    <property type="project" value="TreeGrafter"/>
</dbReference>
<dbReference type="InterPro" id="IPR013792">
    <property type="entry name" value="RNA3'P_cycl/enolpyr_Trfase_a/b"/>
</dbReference>
<feature type="domain" description="Enolpyruvate transferase" evidence="2">
    <location>
        <begin position="2"/>
        <end position="150"/>
    </location>
</feature>
<protein>
    <recommendedName>
        <fullName evidence="2">Enolpyruvate transferase domain-containing protein</fullName>
    </recommendedName>
</protein>
<dbReference type="AlphaFoldDB" id="A0A382SFK8"/>
<dbReference type="PROSITE" id="PS00885">
    <property type="entry name" value="EPSP_SYNTHASE_2"/>
    <property type="match status" value="1"/>
</dbReference>
<sequence length="155" mass="17163">AQGDAGFLNVLERMGCVVERAFKKIFIKGNPLRGIDINMNNMPDVVQTLAVTALFAEGETCISGIGNLKIKETDRIEALKRELSRLGARVEAGEDFLKIHPGTYVPTDIETYNDHRMAMSFALAGLKIPGVRIKNPSCVEKSFPDFFERLEAIYG</sequence>
<evidence type="ECO:0000259" key="2">
    <source>
        <dbReference type="Pfam" id="PF00275"/>
    </source>
</evidence>
<gene>
    <name evidence="3" type="ORF">METZ01_LOCUS361594</name>
</gene>
<name>A0A382SFK8_9ZZZZ</name>
<organism evidence="3">
    <name type="scientific">marine metagenome</name>
    <dbReference type="NCBI Taxonomy" id="408172"/>
    <lineage>
        <taxon>unclassified sequences</taxon>
        <taxon>metagenomes</taxon>
        <taxon>ecological metagenomes</taxon>
    </lineage>
</organism>
<feature type="non-terminal residue" evidence="3">
    <location>
        <position position="1"/>
    </location>
</feature>
<accession>A0A382SFK8</accession>
<proteinExistence type="predicted"/>
<evidence type="ECO:0000313" key="3">
    <source>
        <dbReference type="EMBL" id="SVD08740.1"/>
    </source>
</evidence>
<evidence type="ECO:0000256" key="1">
    <source>
        <dbReference type="ARBA" id="ARBA00022679"/>
    </source>
</evidence>
<dbReference type="Pfam" id="PF00275">
    <property type="entry name" value="EPSP_synthase"/>
    <property type="match status" value="1"/>
</dbReference>
<dbReference type="EMBL" id="UINC01128771">
    <property type="protein sequence ID" value="SVD08740.1"/>
    <property type="molecule type" value="Genomic_DNA"/>
</dbReference>
<dbReference type="InterPro" id="IPR036968">
    <property type="entry name" value="Enolpyruvate_Tfrase_sf"/>
</dbReference>
<dbReference type="SUPFAM" id="SSF55205">
    <property type="entry name" value="EPT/RTPC-like"/>
    <property type="match status" value="1"/>
</dbReference>